<accession>A0A3N0CDA1</accession>
<dbReference type="AlphaFoldDB" id="A0A3N0CDA1"/>
<reference evidence="1 2" key="1">
    <citation type="submission" date="2018-11" db="EMBL/GenBank/DDBJ databases">
        <authorList>
            <person name="Li F."/>
        </authorList>
    </citation>
    <scope>NUCLEOTIDE SEQUENCE [LARGE SCALE GENOMIC DNA]</scope>
    <source>
        <strain evidence="1 2">Gsoil 097</strain>
    </source>
</reference>
<comment type="caution">
    <text evidence="1">The sequence shown here is derived from an EMBL/GenBank/DDBJ whole genome shotgun (WGS) entry which is preliminary data.</text>
</comment>
<dbReference type="Pfam" id="PF10898">
    <property type="entry name" value="DUF2716"/>
    <property type="match status" value="1"/>
</dbReference>
<sequence>MSNDGTPALFDARGFVTVDDSVPSDWRVEVSDQGTILGPAEFLNPGFWEAYFDLNEAAVAVFKQRHPQNAWVELSDSEYRWAWSNFETRFEFRAGMSPDTWPAIREPEHSATFDLAPVFDREGPTFAAGESSINAEALRAFVTALPGQTLLALDWQHPAYRFAPEDLSYSPNPTWAIPVFPNGDYYAFFTDDFSSGVFGHPWERSLCVIGQPLLETLGASLETWLPVLRRGEWNDWSSR</sequence>
<proteinExistence type="predicted"/>
<gene>
    <name evidence="1" type="ORF">EFK50_18600</name>
</gene>
<protein>
    <submittedName>
        <fullName evidence="1">DUF2716 domain-containing protein</fullName>
    </submittedName>
</protein>
<keyword evidence="2" id="KW-1185">Reference proteome</keyword>
<dbReference type="Proteomes" id="UP000267128">
    <property type="component" value="Unassembled WGS sequence"/>
</dbReference>
<organism evidence="1 2">
    <name type="scientific">Nocardioides marmoriginsengisoli</name>
    <dbReference type="NCBI Taxonomy" id="661483"/>
    <lineage>
        <taxon>Bacteria</taxon>
        <taxon>Bacillati</taxon>
        <taxon>Actinomycetota</taxon>
        <taxon>Actinomycetes</taxon>
        <taxon>Propionibacteriales</taxon>
        <taxon>Nocardioidaceae</taxon>
        <taxon>Nocardioides</taxon>
    </lineage>
</organism>
<dbReference type="InterPro" id="IPR020323">
    <property type="entry name" value="DUF2716"/>
</dbReference>
<evidence type="ECO:0000313" key="2">
    <source>
        <dbReference type="Proteomes" id="UP000267128"/>
    </source>
</evidence>
<dbReference type="EMBL" id="RJSE01000008">
    <property type="protein sequence ID" value="RNL61408.1"/>
    <property type="molecule type" value="Genomic_DNA"/>
</dbReference>
<name>A0A3N0CDA1_9ACTN</name>
<evidence type="ECO:0000313" key="1">
    <source>
        <dbReference type="EMBL" id="RNL61408.1"/>
    </source>
</evidence>
<dbReference type="OrthoDB" id="80999at2"/>